<gene>
    <name evidence="1" type="ORF">HYN56_11240</name>
</gene>
<protein>
    <submittedName>
        <fullName evidence="1">Uncharacterized protein</fullName>
    </submittedName>
</protein>
<name>A0A2S1YL82_9FLAO</name>
<dbReference type="SUPFAM" id="SSF52467">
    <property type="entry name" value="DHS-like NAD/FAD-binding domain"/>
    <property type="match status" value="1"/>
</dbReference>
<evidence type="ECO:0000313" key="2">
    <source>
        <dbReference type="Proteomes" id="UP000245250"/>
    </source>
</evidence>
<dbReference type="Gene3D" id="3.40.50.1220">
    <property type="entry name" value="TPP-binding domain"/>
    <property type="match status" value="1"/>
</dbReference>
<sequence length="625" mass="72106">MANERILELIRKEEVVLFVGAGMSINAGYPSGAGLAKILFDNLTDDIKSDIEFTNNLPKLCDDIYTLKGGNKNFLIETLKKEFRKPPTSTETHKLLAGIPHFRIIITTNYDTLIETNNPNIEVVRKSIDLATTNYKSQLLFKIHSDFTDTDRLILTNSDYLNYFTKNSENTIFWNAVKDKLATNHILFVGYSLEDSNVKDMINKIISELGENRKEIYFVSPGIDPIKRAFLNRHNIIFIESTGENLIKLIDNDIKLNYLPNLSKGIGRADTALALANSKDLCLELRNKGEAVEVGHVTANSNNTAYKFDFKVQFPNNDKDKFEKFFKNQSFDELVIDKEILKEFSFFMSDLRIHNENNISSITLQKRPNYDCNINIVFEDDFEIDNYAFRFTAIKPSETQTLFQIVVDDFTIIMELDFQSDGQFLVKLNQIPSNSIRSTNSGLQFYEILSRITSNLKYKIFKDGTILFSSDQFRLPFTDAYNVDHLKDYFKDLKKIEKHFNVKFKDIDLNKAYENRVKLLNLYIENVSVLEEIDTVKVKCFNEEEFEILKNAQADEQALIIGTGEKAIYHVHGLDFDLGYIFKVIDDLIIINKESLDNWKNTEIIVKSKSNIMRTMFSPNKLFIA</sequence>
<dbReference type="AlphaFoldDB" id="A0A2S1YL82"/>
<evidence type="ECO:0000313" key="1">
    <source>
        <dbReference type="EMBL" id="AWK04766.1"/>
    </source>
</evidence>
<proteinExistence type="predicted"/>
<dbReference type="RefSeq" id="WP_109192250.1">
    <property type="nucleotide sequence ID" value="NZ_CP029255.1"/>
</dbReference>
<dbReference type="Proteomes" id="UP000245250">
    <property type="component" value="Chromosome"/>
</dbReference>
<organism evidence="1 2">
    <name type="scientific">Flavobacterium crocinum</name>
    <dbReference type="NCBI Taxonomy" id="2183896"/>
    <lineage>
        <taxon>Bacteria</taxon>
        <taxon>Pseudomonadati</taxon>
        <taxon>Bacteroidota</taxon>
        <taxon>Flavobacteriia</taxon>
        <taxon>Flavobacteriales</taxon>
        <taxon>Flavobacteriaceae</taxon>
        <taxon>Flavobacterium</taxon>
    </lineage>
</organism>
<dbReference type="InterPro" id="IPR029035">
    <property type="entry name" value="DHS-like_NAD/FAD-binding_dom"/>
</dbReference>
<dbReference type="Pfam" id="PF13289">
    <property type="entry name" value="SIR2_2"/>
    <property type="match status" value="1"/>
</dbReference>
<dbReference type="OrthoDB" id="1688888at2"/>
<dbReference type="KEGG" id="fcr:HYN56_11240"/>
<reference evidence="1 2" key="1">
    <citation type="submission" date="2018-05" db="EMBL/GenBank/DDBJ databases">
        <title>Genome sequencing of Flavobacterium sp. HYN0056.</title>
        <authorList>
            <person name="Yi H."/>
            <person name="Baek C."/>
        </authorList>
    </citation>
    <scope>NUCLEOTIDE SEQUENCE [LARGE SCALE GENOMIC DNA]</scope>
    <source>
        <strain evidence="1 2">HYN0056</strain>
    </source>
</reference>
<keyword evidence="2" id="KW-1185">Reference proteome</keyword>
<dbReference type="EMBL" id="CP029255">
    <property type="protein sequence ID" value="AWK04766.1"/>
    <property type="molecule type" value="Genomic_DNA"/>
</dbReference>
<accession>A0A2S1YL82</accession>